<feature type="compositionally biased region" description="Basic residues" evidence="1">
    <location>
        <begin position="32"/>
        <end position="44"/>
    </location>
</feature>
<dbReference type="EMBL" id="CM000139">
    <property type="protein sequence ID" value="EAZ23145.1"/>
    <property type="molecule type" value="Genomic_DNA"/>
</dbReference>
<evidence type="ECO:0000313" key="2">
    <source>
        <dbReference type="EMBL" id="EAZ23145.1"/>
    </source>
</evidence>
<reference evidence="2" key="1">
    <citation type="journal article" date="2005" name="PLoS Biol.">
        <title>The genomes of Oryza sativa: a history of duplications.</title>
        <authorList>
            <person name="Yu J."/>
            <person name="Wang J."/>
            <person name="Lin W."/>
            <person name="Li S."/>
            <person name="Li H."/>
            <person name="Zhou J."/>
            <person name="Ni P."/>
            <person name="Dong W."/>
            <person name="Hu S."/>
            <person name="Zeng C."/>
            <person name="Zhang J."/>
            <person name="Zhang Y."/>
            <person name="Li R."/>
            <person name="Xu Z."/>
            <person name="Li S."/>
            <person name="Li X."/>
            <person name="Zheng H."/>
            <person name="Cong L."/>
            <person name="Lin L."/>
            <person name="Yin J."/>
            <person name="Geng J."/>
            <person name="Li G."/>
            <person name="Shi J."/>
            <person name="Liu J."/>
            <person name="Lv H."/>
            <person name="Li J."/>
            <person name="Wang J."/>
            <person name="Deng Y."/>
            <person name="Ran L."/>
            <person name="Shi X."/>
            <person name="Wang X."/>
            <person name="Wu Q."/>
            <person name="Li C."/>
            <person name="Ren X."/>
            <person name="Wang J."/>
            <person name="Wang X."/>
            <person name="Li D."/>
            <person name="Liu D."/>
            <person name="Zhang X."/>
            <person name="Ji Z."/>
            <person name="Zhao W."/>
            <person name="Sun Y."/>
            <person name="Zhang Z."/>
            <person name="Bao J."/>
            <person name="Han Y."/>
            <person name="Dong L."/>
            <person name="Ji J."/>
            <person name="Chen P."/>
            <person name="Wu S."/>
            <person name="Liu J."/>
            <person name="Xiao Y."/>
            <person name="Bu D."/>
            <person name="Tan J."/>
            <person name="Yang L."/>
            <person name="Ye C."/>
            <person name="Zhang J."/>
            <person name="Xu J."/>
            <person name="Zhou Y."/>
            <person name="Yu Y."/>
            <person name="Zhang B."/>
            <person name="Zhuang S."/>
            <person name="Wei H."/>
            <person name="Liu B."/>
            <person name="Lei M."/>
            <person name="Yu H."/>
            <person name="Li Y."/>
            <person name="Xu H."/>
            <person name="Wei S."/>
            <person name="He X."/>
            <person name="Fang L."/>
            <person name="Zhang Z."/>
            <person name="Zhang Y."/>
            <person name="Huang X."/>
            <person name="Su Z."/>
            <person name="Tong W."/>
            <person name="Li J."/>
            <person name="Tong Z."/>
            <person name="Li S."/>
            <person name="Ye J."/>
            <person name="Wang L."/>
            <person name="Fang L."/>
            <person name="Lei T."/>
            <person name="Chen C."/>
            <person name="Chen H."/>
            <person name="Xu Z."/>
            <person name="Li H."/>
            <person name="Huang H."/>
            <person name="Zhang F."/>
            <person name="Xu H."/>
            <person name="Li N."/>
            <person name="Zhao C."/>
            <person name="Li S."/>
            <person name="Dong L."/>
            <person name="Huang Y."/>
            <person name="Li L."/>
            <person name="Xi Y."/>
            <person name="Qi Q."/>
            <person name="Li W."/>
            <person name="Zhang B."/>
            <person name="Hu W."/>
            <person name="Zhang Y."/>
            <person name="Tian X."/>
            <person name="Jiao Y."/>
            <person name="Liang X."/>
            <person name="Jin J."/>
            <person name="Gao L."/>
            <person name="Zheng W."/>
            <person name="Hao B."/>
            <person name="Liu S."/>
            <person name="Wang W."/>
            <person name="Yuan L."/>
            <person name="Cao M."/>
            <person name="McDermott J."/>
            <person name="Samudrala R."/>
            <person name="Wang J."/>
            <person name="Wong G.K."/>
            <person name="Yang H."/>
        </authorList>
    </citation>
    <scope>NUCLEOTIDE SEQUENCE [LARGE SCALE GENOMIC DNA]</scope>
</reference>
<evidence type="ECO:0000256" key="1">
    <source>
        <dbReference type="SAM" id="MobiDB-lite"/>
    </source>
</evidence>
<accession>A0A8J8XBV2</accession>
<protein>
    <submittedName>
        <fullName evidence="2">Uncharacterized protein</fullName>
    </submittedName>
</protein>
<name>A0A8J8XBV2_ORYSJ</name>
<feature type="region of interest" description="Disordered" evidence="1">
    <location>
        <begin position="22"/>
        <end position="68"/>
    </location>
</feature>
<reference evidence="2" key="2">
    <citation type="submission" date="2008-12" db="EMBL/GenBank/DDBJ databases">
        <title>Improved gene annotation of the rice (Oryza sativa) genomes.</title>
        <authorList>
            <person name="Wang J."/>
            <person name="Li R."/>
            <person name="Fan W."/>
            <person name="Huang Q."/>
            <person name="Zhang J."/>
            <person name="Zhou Y."/>
            <person name="Hu Y."/>
            <person name="Zi S."/>
            <person name="Li J."/>
            <person name="Ni P."/>
            <person name="Zheng H."/>
            <person name="Zhang Y."/>
            <person name="Zhao M."/>
            <person name="Hao Q."/>
            <person name="McDermott J."/>
            <person name="Samudrala R."/>
            <person name="Kristiansen K."/>
            <person name="Wong G.K.-S."/>
        </authorList>
    </citation>
    <scope>NUCLEOTIDE SEQUENCE</scope>
</reference>
<gene>
    <name evidence="2" type="ORF">OsJ_06831</name>
</gene>
<organism evidence="2">
    <name type="scientific">Oryza sativa subsp. japonica</name>
    <name type="common">Rice</name>
    <dbReference type="NCBI Taxonomy" id="39947"/>
    <lineage>
        <taxon>Eukaryota</taxon>
        <taxon>Viridiplantae</taxon>
        <taxon>Streptophyta</taxon>
        <taxon>Embryophyta</taxon>
        <taxon>Tracheophyta</taxon>
        <taxon>Spermatophyta</taxon>
        <taxon>Magnoliopsida</taxon>
        <taxon>Liliopsida</taxon>
        <taxon>Poales</taxon>
        <taxon>Poaceae</taxon>
        <taxon>BOP clade</taxon>
        <taxon>Oryzoideae</taxon>
        <taxon>Oryzeae</taxon>
        <taxon>Oryzinae</taxon>
        <taxon>Oryza</taxon>
        <taxon>Oryza sativa</taxon>
    </lineage>
</organism>
<dbReference type="AlphaFoldDB" id="A0A8J8XBV2"/>
<sequence>MVLGLEKAALMPSSMYPRSLAVVEEEGQHRAPAIRKKGRRRQHQGGREAPPADASRGGSSGGWGERRQHSLQEEVAAFASYRGDGGVWDSFYEVGSWMNFLRIWGYSARKLTFPDLAK</sequence>
<dbReference type="Proteomes" id="UP000007752">
    <property type="component" value="Chromosome 2"/>
</dbReference>
<proteinExistence type="predicted"/>